<accession>R0KCE8</accession>
<reference evidence="2 3" key="1">
    <citation type="journal article" date="2012" name="PLoS Pathog.">
        <title>Diverse lifestyles and strategies of plant pathogenesis encoded in the genomes of eighteen Dothideomycetes fungi.</title>
        <authorList>
            <person name="Ohm R.A."/>
            <person name="Feau N."/>
            <person name="Henrissat B."/>
            <person name="Schoch C.L."/>
            <person name="Horwitz B.A."/>
            <person name="Barry K.W."/>
            <person name="Condon B.J."/>
            <person name="Copeland A.C."/>
            <person name="Dhillon B."/>
            <person name="Glaser F."/>
            <person name="Hesse C.N."/>
            <person name="Kosti I."/>
            <person name="LaButti K."/>
            <person name="Lindquist E.A."/>
            <person name="Lucas S."/>
            <person name="Salamov A.A."/>
            <person name="Bradshaw R.E."/>
            <person name="Ciuffetti L."/>
            <person name="Hamelin R.C."/>
            <person name="Kema G.H.J."/>
            <person name="Lawrence C."/>
            <person name="Scott J.A."/>
            <person name="Spatafora J.W."/>
            <person name="Turgeon B.G."/>
            <person name="de Wit P.J.G.M."/>
            <person name="Zhong S."/>
            <person name="Goodwin S.B."/>
            <person name="Grigoriev I.V."/>
        </authorList>
    </citation>
    <scope>NUCLEOTIDE SEQUENCE [LARGE SCALE GENOMIC DNA]</scope>
    <source>
        <strain evidence="3">28A</strain>
    </source>
</reference>
<feature type="region of interest" description="Disordered" evidence="1">
    <location>
        <begin position="114"/>
        <end position="144"/>
    </location>
</feature>
<evidence type="ECO:0000313" key="2">
    <source>
        <dbReference type="EMBL" id="EOA85887.1"/>
    </source>
</evidence>
<gene>
    <name evidence="2" type="ORF">SETTUDRAFT_39910</name>
</gene>
<name>R0KCE8_EXST2</name>
<dbReference type="GeneID" id="19404541"/>
<dbReference type="OrthoDB" id="10543253at2759"/>
<organism evidence="2 3">
    <name type="scientific">Exserohilum turcicum (strain 28A)</name>
    <name type="common">Northern leaf blight fungus</name>
    <name type="synonym">Setosphaeria turcica</name>
    <dbReference type="NCBI Taxonomy" id="671987"/>
    <lineage>
        <taxon>Eukaryota</taxon>
        <taxon>Fungi</taxon>
        <taxon>Dikarya</taxon>
        <taxon>Ascomycota</taxon>
        <taxon>Pezizomycotina</taxon>
        <taxon>Dothideomycetes</taxon>
        <taxon>Pleosporomycetidae</taxon>
        <taxon>Pleosporales</taxon>
        <taxon>Pleosporineae</taxon>
        <taxon>Pleosporaceae</taxon>
        <taxon>Exserohilum</taxon>
    </lineage>
</organism>
<feature type="region of interest" description="Disordered" evidence="1">
    <location>
        <begin position="198"/>
        <end position="233"/>
    </location>
</feature>
<feature type="compositionally biased region" description="Basic and acidic residues" evidence="1">
    <location>
        <begin position="198"/>
        <end position="207"/>
    </location>
</feature>
<keyword evidence="3" id="KW-1185">Reference proteome</keyword>
<evidence type="ECO:0000313" key="3">
    <source>
        <dbReference type="Proteomes" id="UP000016935"/>
    </source>
</evidence>
<dbReference type="HOGENOM" id="CLU_746323_0_0_1"/>
<dbReference type="RefSeq" id="XP_008026401.1">
    <property type="nucleotide sequence ID" value="XM_008028210.1"/>
</dbReference>
<dbReference type="Proteomes" id="UP000016935">
    <property type="component" value="Unassembled WGS sequence"/>
</dbReference>
<protein>
    <submittedName>
        <fullName evidence="2">Uncharacterized protein</fullName>
    </submittedName>
</protein>
<dbReference type="EMBL" id="KB908626">
    <property type="protein sequence ID" value="EOA85887.1"/>
    <property type="molecule type" value="Genomic_DNA"/>
</dbReference>
<reference evidence="2 3" key="2">
    <citation type="journal article" date="2013" name="PLoS Genet.">
        <title>Comparative genome structure, secondary metabolite, and effector coding capacity across Cochliobolus pathogens.</title>
        <authorList>
            <person name="Condon B.J."/>
            <person name="Leng Y."/>
            <person name="Wu D."/>
            <person name="Bushley K.E."/>
            <person name="Ohm R.A."/>
            <person name="Otillar R."/>
            <person name="Martin J."/>
            <person name="Schackwitz W."/>
            <person name="Grimwood J."/>
            <person name="MohdZainudin N."/>
            <person name="Xue C."/>
            <person name="Wang R."/>
            <person name="Manning V.A."/>
            <person name="Dhillon B."/>
            <person name="Tu Z.J."/>
            <person name="Steffenson B.J."/>
            <person name="Salamov A."/>
            <person name="Sun H."/>
            <person name="Lowry S."/>
            <person name="LaButti K."/>
            <person name="Han J."/>
            <person name="Copeland A."/>
            <person name="Lindquist E."/>
            <person name="Barry K."/>
            <person name="Schmutz J."/>
            <person name="Baker S.E."/>
            <person name="Ciuffetti L.M."/>
            <person name="Grigoriev I.V."/>
            <person name="Zhong S."/>
            <person name="Turgeon B.G."/>
        </authorList>
    </citation>
    <scope>NUCLEOTIDE SEQUENCE [LARGE SCALE GENOMIC DNA]</scope>
    <source>
        <strain evidence="3">28A</strain>
    </source>
</reference>
<dbReference type="AlphaFoldDB" id="R0KCE8"/>
<evidence type="ECO:0000256" key="1">
    <source>
        <dbReference type="SAM" id="MobiDB-lite"/>
    </source>
</evidence>
<proteinExistence type="predicted"/>
<sequence>MVGLSEKFAGPGLEDFDIYRNLGLDPHDKSSSINNIEDLKRLAKKAQMKLHPDRLNRMESSAPEGVDLATLNGLVDRLARCLHLQADAFIELKERAKDKWRSTWKITDEIGDWDPHGPSPYPKKRTRQMDAQYPTDSTTGSCPCERPPEPHVHCYAKNNTRSYSTRARPGDTEDDPIPVISDDEEEDVRLGLDEAHSVHLGDKKEDPIPIISDDDEEADPAAATSSIPPLADPRHYVGQFRAHMQHTNNRATFRYELSSQQLKELGERFVQSEQGNKNFSPIAVIGVVRKHGDHDTNAIPEYVVTACLGSNSVRLRVWNQDIRCQKLPDWVKGKRRSMVREDFGALGYQFSPFDHLTRNELETHLRSMVKE</sequence>